<protein>
    <submittedName>
        <fullName evidence="5">Fatty acid synthase-like</fullName>
    </submittedName>
</protein>
<dbReference type="GO" id="GO:0006633">
    <property type="term" value="P:fatty acid biosynthetic process"/>
    <property type="evidence" value="ECO:0007669"/>
    <property type="project" value="TreeGrafter"/>
</dbReference>
<evidence type="ECO:0000259" key="2">
    <source>
        <dbReference type="PROSITE" id="PS52004"/>
    </source>
</evidence>
<dbReference type="Gene3D" id="3.40.50.720">
    <property type="entry name" value="NAD(P)-binding Rossmann-like Domain"/>
    <property type="match status" value="1"/>
</dbReference>
<sequence>MTPTPQEHATQEEISTAPVFDGERIVISGMSGLYPDSHSVSDLSDILYNKVNPITEKGLRFKFSHPEVIQQAGSVPGINYFDAQFFKVHYRLAECMDPMSRKILEQAYQAIYDAGINPEDLSNKKIGVYIGTCSSETEKIGFYNSTSRYGFSISGCSKTMFANRISYWLNAKGPSMSIDEACCSSTAALEQAYLAMNRGDCEAAIVGGTFLCLHPQSSVHYGRIINLCQDGKTKSFDEDANGCAISEAINVLFLQKAKDALRVYANVLHVKSEFTCVLPGEIGPRYGFYRDVDMSVDFMKKFYEEARVPAEAIEYVEALGCAVKEADKVELQAIEKVFCNEREDPLLIGSVMSNIGYNEAASGITAITKVLLGYHTGKIAANLHCSNPRQDVAALREGRMRVVTEHQGFRGTYVAVNGMSIAGVNSHVLLHGHCKPKDPSRYKSSIAHLVTISARHEQAVTYMLDNLKANPIDPEQLRLLHNIHSNNISGHLGRGFVILDTNEEQKTVCLSEKIEYFDNARRPLWFVYSGMGSQWAGMGTQLMRIPIFAAAIERCRKALEPKGIDIVDIITSTDEKTFDNILHSFVGIAAIQIGLTDILRELGLKPDGIIGHSVGELGCAYGDGCLTAEEMILSAYSRGLVSLETPFIRGSMAAIGLGYEQILPMCPPEIQVACHNGPESSTISGPAEIMREFVGQLTAQGIFAKEVPCSNIAYHSRYIAEAGPKLLEYLSEVIKDPKPRSERWISSSVPQDKWDEPSAKLCSAEYHTNNLLSPVLFEETSRLIPNDAVLVEIAPHGLLQAILKRSLHPNCKNIALTRRKHPDNTFLLLEGIGKLFMEGYNPKVNVLYPEVELPVSSGTPFLSHLVKWAHTERWSVPLFCSANRKVGATCDYVTSLQDVEHAYLQGHTLRGHTVYPFSATLMLVWDIFAMTVGVPRKQISVEFRNLHLYSQPIMHDQRQLRLSVCLHRGAGKFEILNEDIKLAVGTIAALNIDEIRRNRVMKEDTTQVNIDLTADDVYQLFRDRDYSYSGDFRSIEGVNASMTEAAIIWRDNWVTFIDGLLQLNMLRQKHDGVSVPTLIENLTINLEKHEEFVENSFVSDFKVLMKAEVVDYLNVTRCGGVTISNIHLKNLPPMVNRDMTLKALKFVPNSEAVLDISTSLEVITQTVAENVNKTNLNVIGIVNQPVRGLLFNEVNKAIKNIFGVNVTYDEITREAALKNQNLKDFDLVLVQNLSTDDELCQLLHRALQKDQFLISEEDLTFGGRTRPSSLYRVLSVHNIFENGEKQSLLQLIRWGPATAEATATVTVRSAADISLLVSTRNNLPAGHRLLIIAPYPTVPGLKELVAKWRNEASRNKIHLIMVAKDSYERFYVDDVPDIDLAYNVLDNGKWGGEYYVSLEEKPTVSKRVTLQCSEIGDYNSLTWMDAPELNEPGVAVQVQYAGINYDDIKRVSGSLLNKENLKNGFGMDFSGTTKSGERVMGLVPCGAASSVVHARPELLWPVPAHWTLEDAATVPLAYAHALYCLGIKGRNVIISDNMSVLVHGGAGAFGQAVISIALAYGYEVFTTVSDMRKKHFLRKLFPALKADHIGNSRDHSFADMVMNVTKGQGCNIVISNSLDVDLKMDAINITKSLGIFLDTSQLHNHDIFSYRMHSLTLNRVYSTVDVSSIFNPEYIEDAKLLQRMLSEGIARGYVRPLSRVTYAPHDAPSAFRLLAGSKHRGRVLLNIGEYTLQAQPRITCSADRTHLILCNDDTFGLQIGDKLVERGAKKICVHYQKPSSYLQVKVRSWQQLGAEVEILTDGLENVADINVLLNKAKALGPVEGVYVTVGDKQQVVDETFLSILDQASRTLCPDIKYFAVLSTGENSIGKEVCLRRAKDNLPATILSLPELTNNITEGAWCRGATEAMGRVLCGSHNVVQVTTAPAQQVSLLQKISAIAGITIDEDADKQKTLAELGVMNDTVSRIRTFFQIHYSTVFEEREILALTVNAIKQFEKSITKQKFKDEKGLATFFSYVDSDELLATNDFVFLPTLVNDASMRDDEFDSNESYLCIIPGMEGHYERFRALCARLKLPALVLHPGFFNDTVQQTAEKLAKVFLKKMGLKNTFYLLGYESGIFIALEMAAILEKNGLTGTVYCLGFAPDEFVLRLEDQLAEYKTKEQLEDAVAKHMYSIMTGGDTAGVDEVLQAANTWPQKVDACVRNLLGRVSHSAQYARALIESALRRIEGTRHYVPRVHALRSQIVLMRAASSHEAPSPAALQRHSQRPVIVHQLDAPLAHATNDLNCAVIVNEYLSSAIHEAFEKKNLCNTYLINADVFMNMD</sequence>
<dbReference type="Gene3D" id="3.10.129.110">
    <property type="entry name" value="Polyketide synthase dehydratase"/>
    <property type="match status" value="1"/>
</dbReference>
<dbReference type="Pfam" id="PF00698">
    <property type="entry name" value="Acyl_transf_1"/>
    <property type="match status" value="1"/>
</dbReference>
<dbReference type="GeneID" id="118265122"/>
<gene>
    <name evidence="5" type="primary">LOC118265122</name>
</gene>
<dbReference type="InterPro" id="IPR014043">
    <property type="entry name" value="Acyl_transferase_dom"/>
</dbReference>
<dbReference type="Proteomes" id="UP000829999">
    <property type="component" value="Chromosome 11"/>
</dbReference>
<dbReference type="InterPro" id="IPR032821">
    <property type="entry name" value="PKS_assoc"/>
</dbReference>
<dbReference type="Pfam" id="PF00109">
    <property type="entry name" value="ketoacyl-synt"/>
    <property type="match status" value="1"/>
</dbReference>
<dbReference type="SUPFAM" id="SSF55048">
    <property type="entry name" value="Probable ACP-binding domain of malonyl-CoA ACP transacylase"/>
    <property type="match status" value="1"/>
</dbReference>
<evidence type="ECO:0000256" key="1">
    <source>
        <dbReference type="PROSITE-ProRule" id="PRU01363"/>
    </source>
</evidence>
<evidence type="ECO:0000313" key="5">
    <source>
        <dbReference type="RefSeq" id="XP_050552964.1"/>
    </source>
</evidence>
<dbReference type="InterPro" id="IPR011032">
    <property type="entry name" value="GroES-like_sf"/>
</dbReference>
<name>A0A9R0EVU9_SPOFR</name>
<dbReference type="CDD" id="cd00833">
    <property type="entry name" value="PKS"/>
    <property type="match status" value="1"/>
</dbReference>
<dbReference type="InterPro" id="IPR014031">
    <property type="entry name" value="Ketoacyl_synth_C"/>
</dbReference>
<evidence type="ECO:0000313" key="4">
    <source>
        <dbReference type="Proteomes" id="UP000829999"/>
    </source>
</evidence>
<organism evidence="4 5">
    <name type="scientific">Spodoptera frugiperda</name>
    <name type="common">Fall armyworm</name>
    <dbReference type="NCBI Taxonomy" id="7108"/>
    <lineage>
        <taxon>Eukaryota</taxon>
        <taxon>Metazoa</taxon>
        <taxon>Ecdysozoa</taxon>
        <taxon>Arthropoda</taxon>
        <taxon>Hexapoda</taxon>
        <taxon>Insecta</taxon>
        <taxon>Pterygota</taxon>
        <taxon>Neoptera</taxon>
        <taxon>Endopterygota</taxon>
        <taxon>Lepidoptera</taxon>
        <taxon>Glossata</taxon>
        <taxon>Ditrysia</taxon>
        <taxon>Noctuoidea</taxon>
        <taxon>Noctuidae</taxon>
        <taxon>Amphipyrinae</taxon>
        <taxon>Spodoptera</taxon>
    </lineage>
</organism>
<dbReference type="SUPFAM" id="SSF51735">
    <property type="entry name" value="NAD(P)-binding Rossmann-fold domains"/>
    <property type="match status" value="1"/>
</dbReference>
<reference evidence="5" key="1">
    <citation type="submission" date="2025-08" db="UniProtKB">
        <authorList>
            <consortium name="RefSeq"/>
        </authorList>
    </citation>
    <scope>IDENTIFICATION</scope>
    <source>
        <tissue evidence="5">Whole larval tissue</tissue>
    </source>
</reference>
<feature type="domain" description="PKS/mFAS DH" evidence="3">
    <location>
        <begin position="876"/>
        <end position="1155"/>
    </location>
</feature>
<dbReference type="SUPFAM" id="SSF52151">
    <property type="entry name" value="FabD/lysophospholipase-like"/>
    <property type="match status" value="1"/>
</dbReference>
<dbReference type="SMART" id="SM00825">
    <property type="entry name" value="PKS_KS"/>
    <property type="match status" value="1"/>
</dbReference>
<dbReference type="GO" id="GO:0016491">
    <property type="term" value="F:oxidoreductase activity"/>
    <property type="evidence" value="ECO:0007669"/>
    <property type="project" value="InterPro"/>
</dbReference>
<keyword evidence="4" id="KW-1185">Reference proteome</keyword>
<dbReference type="GO" id="GO:0004312">
    <property type="term" value="F:fatty acid synthase activity"/>
    <property type="evidence" value="ECO:0007669"/>
    <property type="project" value="TreeGrafter"/>
</dbReference>
<dbReference type="PANTHER" id="PTHR43775">
    <property type="entry name" value="FATTY ACID SYNTHASE"/>
    <property type="match status" value="1"/>
</dbReference>
<dbReference type="Gene3D" id="3.90.180.10">
    <property type="entry name" value="Medium-chain alcohol dehydrogenases, catalytic domain"/>
    <property type="match status" value="1"/>
</dbReference>
<dbReference type="InterPro" id="IPR016035">
    <property type="entry name" value="Acyl_Trfase/lysoPLipase"/>
</dbReference>
<dbReference type="InterPro" id="IPR042104">
    <property type="entry name" value="PKS_dehydratase_sf"/>
</dbReference>
<dbReference type="InterPro" id="IPR020843">
    <property type="entry name" value="ER"/>
</dbReference>
<feature type="region of interest" description="N-terminal hotdog fold" evidence="1">
    <location>
        <begin position="876"/>
        <end position="997"/>
    </location>
</feature>
<dbReference type="Pfam" id="PF16197">
    <property type="entry name" value="KAsynt_C_assoc"/>
    <property type="match status" value="1"/>
</dbReference>
<feature type="domain" description="Ketosynthase family 3 (KS3)" evidence="2">
    <location>
        <begin position="22"/>
        <end position="432"/>
    </location>
</feature>
<dbReference type="SUPFAM" id="SSF50129">
    <property type="entry name" value="GroES-like"/>
    <property type="match status" value="1"/>
</dbReference>
<dbReference type="InterPro" id="IPR050091">
    <property type="entry name" value="PKS_NRPS_Biosynth_Enz"/>
</dbReference>
<dbReference type="SUPFAM" id="SSF53901">
    <property type="entry name" value="Thiolase-like"/>
    <property type="match status" value="2"/>
</dbReference>
<dbReference type="InterPro" id="IPR016036">
    <property type="entry name" value="Malonyl_transacylase_ACP-bd"/>
</dbReference>
<dbReference type="SMART" id="SM00829">
    <property type="entry name" value="PKS_ER"/>
    <property type="match status" value="1"/>
</dbReference>
<dbReference type="Gene3D" id="3.40.366.10">
    <property type="entry name" value="Malonyl-Coenzyme A Acyl Carrier Protein, domain 2"/>
    <property type="match status" value="1"/>
</dbReference>
<dbReference type="InterPro" id="IPR016039">
    <property type="entry name" value="Thiolase-like"/>
</dbReference>
<dbReference type="Gene3D" id="3.40.50.1820">
    <property type="entry name" value="alpha/beta hydrolase"/>
    <property type="match status" value="1"/>
</dbReference>
<feature type="active site" description="Proton acceptor; for dehydratase activity" evidence="1">
    <location>
        <position position="907"/>
    </location>
</feature>
<dbReference type="SMART" id="SM00827">
    <property type="entry name" value="PKS_AT"/>
    <property type="match status" value="1"/>
</dbReference>
<dbReference type="Pfam" id="PF02801">
    <property type="entry name" value="Ketoacyl-synt_C"/>
    <property type="match status" value="1"/>
</dbReference>
<dbReference type="InterPro" id="IPR001227">
    <property type="entry name" value="Ac_transferase_dom_sf"/>
</dbReference>
<dbReference type="Gene3D" id="3.40.47.10">
    <property type="match status" value="1"/>
</dbReference>
<feature type="region of interest" description="C-terminal hotdog fold" evidence="1">
    <location>
        <begin position="1009"/>
        <end position="1155"/>
    </location>
</feature>
<dbReference type="RefSeq" id="XP_050552964.1">
    <property type="nucleotide sequence ID" value="XM_050697007.1"/>
</dbReference>
<dbReference type="InterPro" id="IPR014030">
    <property type="entry name" value="Ketoacyl_synth_N"/>
</dbReference>
<proteinExistence type="predicted"/>
<dbReference type="Gene3D" id="3.30.70.3290">
    <property type="match status" value="1"/>
</dbReference>
<dbReference type="PANTHER" id="PTHR43775:SF23">
    <property type="entry name" value="FATTY ACID SYNTHASE 3"/>
    <property type="match status" value="1"/>
</dbReference>
<dbReference type="InterPro" id="IPR029058">
    <property type="entry name" value="AB_hydrolase_fold"/>
</dbReference>
<dbReference type="InterPro" id="IPR049900">
    <property type="entry name" value="PKS_mFAS_DH"/>
</dbReference>
<dbReference type="CDD" id="cd05195">
    <property type="entry name" value="enoyl_red"/>
    <property type="match status" value="1"/>
</dbReference>
<dbReference type="PROSITE" id="PS52019">
    <property type="entry name" value="PKS_MFAS_DH"/>
    <property type="match status" value="1"/>
</dbReference>
<evidence type="ECO:0000259" key="3">
    <source>
        <dbReference type="PROSITE" id="PS52019"/>
    </source>
</evidence>
<dbReference type="InterPro" id="IPR020841">
    <property type="entry name" value="PKS_Beta-ketoAc_synthase_dom"/>
</dbReference>
<dbReference type="PROSITE" id="PS52004">
    <property type="entry name" value="KS3_2"/>
    <property type="match status" value="1"/>
</dbReference>
<accession>A0A9R0EVU9</accession>
<dbReference type="SUPFAM" id="SSF53474">
    <property type="entry name" value="alpha/beta-Hydrolases"/>
    <property type="match status" value="1"/>
</dbReference>
<dbReference type="InterPro" id="IPR036291">
    <property type="entry name" value="NAD(P)-bd_dom_sf"/>
</dbReference>
<dbReference type="OrthoDB" id="329835at2759"/>
<feature type="active site" description="Proton donor; for dehydratase activity" evidence="1">
    <location>
        <position position="1058"/>
    </location>
</feature>